<accession>I1X4V9</accession>
<organism evidence="1">
    <name type="scientific">uncultured bacterium ws172H5</name>
    <dbReference type="NCBI Taxonomy" id="1131829"/>
    <lineage>
        <taxon>Bacteria</taxon>
        <taxon>environmental samples</taxon>
    </lineage>
</organism>
<sequence length="111" mass="12706">MILNIVIDENTIPVEVPDFIVAEASDVFDKIDQDMNSGWQMSREWVDELSTEQRCQVVADKLLTAMETENERLRIMMAAYILNRVPGIKGLRVATDGEIQETELLMNESQF</sequence>
<proteinExistence type="predicted"/>
<reference evidence="1" key="1">
    <citation type="journal article" date="2012" name="ISME J.">
        <title>Roseobacter clade bacteria are abundant in coastal sediments and encode a novel combination of sulfur oxidation genes.</title>
        <authorList>
            <person name="Lenk S."/>
            <person name="Moraru C."/>
            <person name="Hahnke S."/>
            <person name="Arnds J."/>
            <person name="Richter M."/>
            <person name="Kube M."/>
            <person name="Reinhardt R."/>
            <person name="Brinkhoff T."/>
            <person name="Harder J."/>
            <person name="Amann R."/>
            <person name="Mussmann M."/>
        </authorList>
    </citation>
    <scope>NUCLEOTIDE SEQUENCE</scope>
</reference>
<dbReference type="EMBL" id="JQ256784">
    <property type="protein sequence ID" value="AFI78534.1"/>
    <property type="molecule type" value="Genomic_DNA"/>
</dbReference>
<protein>
    <submittedName>
        <fullName evidence="1">Uncharacterized protein</fullName>
    </submittedName>
</protein>
<dbReference type="AlphaFoldDB" id="I1X4V9"/>
<gene>
    <name evidence="1" type="ORF">ws172H5_0028</name>
</gene>
<name>I1X4V9_9BACT</name>
<evidence type="ECO:0000313" key="1">
    <source>
        <dbReference type="EMBL" id="AFI78534.1"/>
    </source>
</evidence>